<dbReference type="GO" id="GO:0005829">
    <property type="term" value="C:cytosol"/>
    <property type="evidence" value="ECO:0007669"/>
    <property type="project" value="TreeGrafter"/>
</dbReference>
<keyword evidence="4" id="KW-0547">Nucleotide-binding</keyword>
<gene>
    <name evidence="8" type="ORF">A2Z67_05380</name>
</gene>
<dbReference type="GO" id="GO:0004618">
    <property type="term" value="F:phosphoglycerate kinase activity"/>
    <property type="evidence" value="ECO:0007669"/>
    <property type="project" value="UniProtKB-EC"/>
</dbReference>
<comment type="caution">
    <text evidence="8">The sequence shown here is derived from an EMBL/GenBank/DDBJ whole genome shotgun (WGS) entry which is preliminary data.</text>
</comment>
<dbReference type="SUPFAM" id="SSF53748">
    <property type="entry name" value="Phosphoglycerate kinase"/>
    <property type="match status" value="1"/>
</dbReference>
<dbReference type="Proteomes" id="UP000176939">
    <property type="component" value="Unassembled WGS sequence"/>
</dbReference>
<evidence type="ECO:0000256" key="2">
    <source>
        <dbReference type="ARBA" id="ARBA00013061"/>
    </source>
</evidence>
<dbReference type="EMBL" id="MGFQ01000058">
    <property type="protein sequence ID" value="OGM08039.1"/>
    <property type="molecule type" value="Genomic_DNA"/>
</dbReference>
<dbReference type="GO" id="GO:0005524">
    <property type="term" value="F:ATP binding"/>
    <property type="evidence" value="ECO:0007669"/>
    <property type="project" value="UniProtKB-KW"/>
</dbReference>
<evidence type="ECO:0000256" key="7">
    <source>
        <dbReference type="RuleBase" id="RU000532"/>
    </source>
</evidence>
<dbReference type="Pfam" id="PF00162">
    <property type="entry name" value="PGK"/>
    <property type="match status" value="2"/>
</dbReference>
<protein>
    <recommendedName>
        <fullName evidence="2 7">Phosphoglycerate kinase</fullName>
        <ecNumber evidence="2 7">2.7.2.3</ecNumber>
    </recommendedName>
</protein>
<accession>A0A1F7X014</accession>
<organism evidence="8 9">
    <name type="scientific">Candidatus Woesebacteria bacterium RBG_13_36_22</name>
    <dbReference type="NCBI Taxonomy" id="1802478"/>
    <lineage>
        <taxon>Bacteria</taxon>
        <taxon>Candidatus Woeseibacteriota</taxon>
    </lineage>
</organism>
<evidence type="ECO:0000256" key="1">
    <source>
        <dbReference type="ARBA" id="ARBA00000642"/>
    </source>
</evidence>
<dbReference type="InterPro" id="IPR036043">
    <property type="entry name" value="Phosphoglycerate_kinase_sf"/>
</dbReference>
<name>A0A1F7X014_9BACT</name>
<evidence type="ECO:0000256" key="5">
    <source>
        <dbReference type="ARBA" id="ARBA00022777"/>
    </source>
</evidence>
<comment type="similarity">
    <text evidence="7">Belongs to the phosphoglycerate kinase family.</text>
</comment>
<dbReference type="PRINTS" id="PR00477">
    <property type="entry name" value="PHGLYCKINASE"/>
</dbReference>
<dbReference type="EC" id="2.7.2.3" evidence="2 7"/>
<evidence type="ECO:0000313" key="8">
    <source>
        <dbReference type="EMBL" id="OGM08039.1"/>
    </source>
</evidence>
<evidence type="ECO:0000256" key="3">
    <source>
        <dbReference type="ARBA" id="ARBA00022679"/>
    </source>
</evidence>
<dbReference type="InterPro" id="IPR015824">
    <property type="entry name" value="Phosphoglycerate_kinase_N"/>
</dbReference>
<keyword evidence="3 7" id="KW-0808">Transferase</keyword>
<reference evidence="8 9" key="1">
    <citation type="journal article" date="2016" name="Nat. Commun.">
        <title>Thousands of microbial genomes shed light on interconnected biogeochemical processes in an aquifer system.</title>
        <authorList>
            <person name="Anantharaman K."/>
            <person name="Brown C.T."/>
            <person name="Hug L.A."/>
            <person name="Sharon I."/>
            <person name="Castelle C.J."/>
            <person name="Probst A.J."/>
            <person name="Thomas B.C."/>
            <person name="Singh A."/>
            <person name="Wilkins M.J."/>
            <person name="Karaoz U."/>
            <person name="Brodie E.L."/>
            <person name="Williams K.H."/>
            <person name="Hubbard S.S."/>
            <person name="Banfield J.F."/>
        </authorList>
    </citation>
    <scope>NUCLEOTIDE SEQUENCE [LARGE SCALE GENOMIC DNA]</scope>
</reference>
<dbReference type="PANTHER" id="PTHR11406:SF23">
    <property type="entry name" value="PHOSPHOGLYCERATE KINASE 1, CHLOROPLASTIC-RELATED"/>
    <property type="match status" value="1"/>
</dbReference>
<evidence type="ECO:0000313" key="9">
    <source>
        <dbReference type="Proteomes" id="UP000176939"/>
    </source>
</evidence>
<keyword evidence="5 7" id="KW-0418">Kinase</keyword>
<dbReference type="GO" id="GO:0006096">
    <property type="term" value="P:glycolytic process"/>
    <property type="evidence" value="ECO:0007669"/>
    <property type="project" value="InterPro"/>
</dbReference>
<dbReference type="GO" id="GO:0043531">
    <property type="term" value="F:ADP binding"/>
    <property type="evidence" value="ECO:0007669"/>
    <property type="project" value="TreeGrafter"/>
</dbReference>
<evidence type="ECO:0000256" key="4">
    <source>
        <dbReference type="ARBA" id="ARBA00022741"/>
    </source>
</evidence>
<dbReference type="Gene3D" id="3.40.50.1260">
    <property type="entry name" value="Phosphoglycerate kinase, N-terminal domain"/>
    <property type="match status" value="3"/>
</dbReference>
<proteinExistence type="inferred from homology"/>
<evidence type="ECO:0000256" key="6">
    <source>
        <dbReference type="ARBA" id="ARBA00022840"/>
    </source>
</evidence>
<dbReference type="PANTHER" id="PTHR11406">
    <property type="entry name" value="PHOSPHOGLYCERATE KINASE"/>
    <property type="match status" value="1"/>
</dbReference>
<dbReference type="InterPro" id="IPR001576">
    <property type="entry name" value="Phosphoglycerate_kinase"/>
</dbReference>
<comment type="catalytic activity">
    <reaction evidence="1 7">
        <text>(2R)-3-phosphoglycerate + ATP = (2R)-3-phospho-glyceroyl phosphate + ADP</text>
        <dbReference type="Rhea" id="RHEA:14801"/>
        <dbReference type="ChEBI" id="CHEBI:30616"/>
        <dbReference type="ChEBI" id="CHEBI:57604"/>
        <dbReference type="ChEBI" id="CHEBI:58272"/>
        <dbReference type="ChEBI" id="CHEBI:456216"/>
        <dbReference type="EC" id="2.7.2.3"/>
    </reaction>
</comment>
<keyword evidence="6" id="KW-0067">ATP-binding</keyword>
<sequence length="327" mass="36135">MKLPEIESFDLSQKRVLVRADLDVDLKENYRLKAILPTINYLIERGANILLLGHKGRPQGKDSLLSLRGVCGELANLLNKNINFIEEFPTMPPEGDLVMLENLRFNPQEESNGQEFAQALANLGEFYVNEDFAVSHRVHASIVGLPKLLPHAAGFRFRQEVENLAKVLTNPRKPVVVIIGGVKEDKITYIASFEKFADKILIGGRLPEFIQNNLNQKEIIATLLPDKEDITIHSIENFEEEIAKAGTIILTGPVGKFEEEGHRMGTKRVFEAIAKNQEAFKVAGGGDTVKAINLLNIAQSFDWISVGGGASLEFLAKGTLPGIEALN</sequence>
<dbReference type="GO" id="GO:0006094">
    <property type="term" value="P:gluconeogenesis"/>
    <property type="evidence" value="ECO:0007669"/>
    <property type="project" value="TreeGrafter"/>
</dbReference>
<dbReference type="AlphaFoldDB" id="A0A1F7X014"/>